<dbReference type="PANTHER" id="PTHR31458:SF19">
    <property type="entry name" value="POLYGALACTURONASE 1 BETA-LIKE PROTEIN 3"/>
    <property type="match status" value="1"/>
</dbReference>
<comment type="caution">
    <text evidence="6">The sequence shown here is derived from an EMBL/GenBank/DDBJ whole genome shotgun (WGS) entry which is preliminary data.</text>
</comment>
<proteinExistence type="predicted"/>
<evidence type="ECO:0000313" key="6">
    <source>
        <dbReference type="EMBL" id="KAG5536861.1"/>
    </source>
</evidence>
<dbReference type="Proteomes" id="UP000823749">
    <property type="component" value="Chromosome 8"/>
</dbReference>
<evidence type="ECO:0000256" key="4">
    <source>
        <dbReference type="PROSITE-ProRule" id="PRU01343"/>
    </source>
</evidence>
<keyword evidence="3" id="KW-0862">Zinc</keyword>
<accession>A0AAV6J749</accession>
<keyword evidence="1" id="KW-0479">Metal-binding</keyword>
<sequence>MPSSSSYYRAESETKKGVTNTPKLLYKPRDCYCGLRAEIKVVEKSEKSKGELYFICPKERAARCGFFDWCLPVEWTSSGKIGGWGSTEHTNVCATKVIDDVVVLEKELMLIRPQLEYSKMVTKILAICLVSLSVTSENPFTARASVIRYWNNHISNSKQPPKPPPDFLLSKASPLSAVETAFFARLAAQKALSSHLSAFCSSANLFCLFDDAPMTTSDKPNADADFALYNNKKFSNYGTSQVAGADVFKNYSDGINFAADSFTRYSRSSTGHGERFTTYADDGNVANANFTSYGSAATGGAGEFSNYHPRVNVPNLRFAAYDSDSNGHKLSFSSYTEDTNSGSEGFASYGKNGNGVPVEFGSYGNDANLTIEFVKGVFYAFISGPIHVLSTLFLDY</sequence>
<protein>
    <recommendedName>
        <fullName evidence="5">GRF-type domain-containing protein</fullName>
    </recommendedName>
</protein>
<organism evidence="6 7">
    <name type="scientific">Rhododendron griersonianum</name>
    <dbReference type="NCBI Taxonomy" id="479676"/>
    <lineage>
        <taxon>Eukaryota</taxon>
        <taxon>Viridiplantae</taxon>
        <taxon>Streptophyta</taxon>
        <taxon>Embryophyta</taxon>
        <taxon>Tracheophyta</taxon>
        <taxon>Spermatophyta</taxon>
        <taxon>Magnoliopsida</taxon>
        <taxon>eudicotyledons</taxon>
        <taxon>Gunneridae</taxon>
        <taxon>Pentapetalae</taxon>
        <taxon>asterids</taxon>
        <taxon>Ericales</taxon>
        <taxon>Ericaceae</taxon>
        <taxon>Ericoideae</taxon>
        <taxon>Rhodoreae</taxon>
        <taxon>Rhododendron</taxon>
    </lineage>
</organism>
<dbReference type="GO" id="GO:0008270">
    <property type="term" value="F:zinc ion binding"/>
    <property type="evidence" value="ECO:0007669"/>
    <property type="project" value="UniProtKB-KW"/>
</dbReference>
<keyword evidence="2 4" id="KW-0863">Zinc-finger</keyword>
<dbReference type="Pfam" id="PF06839">
    <property type="entry name" value="Zn_ribbon_GRF"/>
    <property type="match status" value="1"/>
</dbReference>
<keyword evidence="7" id="KW-1185">Reference proteome</keyword>
<reference evidence="6" key="1">
    <citation type="submission" date="2020-08" db="EMBL/GenBank/DDBJ databases">
        <title>Plant Genome Project.</title>
        <authorList>
            <person name="Zhang R.-G."/>
        </authorList>
    </citation>
    <scope>NUCLEOTIDE SEQUENCE</scope>
    <source>
        <strain evidence="6">WSP0</strain>
        <tissue evidence="6">Leaf</tissue>
    </source>
</reference>
<evidence type="ECO:0000256" key="1">
    <source>
        <dbReference type="ARBA" id="ARBA00022723"/>
    </source>
</evidence>
<evidence type="ECO:0000256" key="3">
    <source>
        <dbReference type="ARBA" id="ARBA00022833"/>
    </source>
</evidence>
<evidence type="ECO:0000256" key="2">
    <source>
        <dbReference type="ARBA" id="ARBA00022771"/>
    </source>
</evidence>
<dbReference type="AlphaFoldDB" id="A0AAV6J749"/>
<evidence type="ECO:0000313" key="7">
    <source>
        <dbReference type="Proteomes" id="UP000823749"/>
    </source>
</evidence>
<dbReference type="EMBL" id="JACTNZ010000008">
    <property type="protein sequence ID" value="KAG5536861.1"/>
    <property type="molecule type" value="Genomic_DNA"/>
</dbReference>
<gene>
    <name evidence="6" type="ORF">RHGRI_024333</name>
</gene>
<dbReference type="PANTHER" id="PTHR31458">
    <property type="entry name" value="POLYGALACTURONASE 1 BETA-LIKE PROTEIN 2"/>
    <property type="match status" value="1"/>
</dbReference>
<feature type="domain" description="GRF-type" evidence="5">
    <location>
        <begin position="31"/>
        <end position="73"/>
    </location>
</feature>
<name>A0AAV6J749_9ERIC</name>
<dbReference type="PROSITE" id="PS51999">
    <property type="entry name" value="ZF_GRF"/>
    <property type="match status" value="1"/>
</dbReference>
<evidence type="ECO:0000259" key="5">
    <source>
        <dbReference type="PROSITE" id="PS51999"/>
    </source>
</evidence>
<dbReference type="InterPro" id="IPR051897">
    <property type="entry name" value="PG-associated_BURP"/>
</dbReference>
<dbReference type="InterPro" id="IPR010666">
    <property type="entry name" value="Znf_GRF"/>
</dbReference>